<dbReference type="EMBL" id="QPJW01000003">
    <property type="protein sequence ID" value="RCX20686.1"/>
    <property type="molecule type" value="Genomic_DNA"/>
</dbReference>
<accession>A0A369BJD7</accession>
<dbReference type="Proteomes" id="UP000253090">
    <property type="component" value="Unassembled WGS sequence"/>
</dbReference>
<evidence type="ECO:0000313" key="1">
    <source>
        <dbReference type="EMBL" id="RCX20686.1"/>
    </source>
</evidence>
<proteinExistence type="predicted"/>
<dbReference type="AlphaFoldDB" id="A0A369BJD7"/>
<sequence length="78" mass="8809">MFSIVVRIFEGIRTVLLGGALFKLGQESYDADTQKDSFQLQIFRIAGSRIETGQGLPRSGHCPPFGEFFQLPDFNPEW</sequence>
<comment type="caution">
    <text evidence="1">The sequence shown here is derived from an EMBL/GenBank/DDBJ whole genome shotgun (WGS) entry which is preliminary data.</text>
</comment>
<keyword evidence="2" id="KW-1185">Reference proteome</keyword>
<gene>
    <name evidence="1" type="ORF">DFP94_103418</name>
</gene>
<name>A0A369BJD7_9BACL</name>
<protein>
    <submittedName>
        <fullName evidence="1">Uncharacterized protein</fullName>
    </submittedName>
</protein>
<dbReference type="OrthoDB" id="2514334at2"/>
<reference evidence="1 2" key="1">
    <citation type="submission" date="2018-07" db="EMBL/GenBank/DDBJ databases">
        <title>Genomic Encyclopedia of Type Strains, Phase III (KMG-III): the genomes of soil and plant-associated and newly described type strains.</title>
        <authorList>
            <person name="Whitman W."/>
        </authorList>
    </citation>
    <scope>NUCLEOTIDE SEQUENCE [LARGE SCALE GENOMIC DNA]</scope>
    <source>
        <strain evidence="1 2">CECT 8333</strain>
    </source>
</reference>
<dbReference type="RefSeq" id="WP_114496733.1">
    <property type="nucleotide sequence ID" value="NZ_QPJW01000003.1"/>
</dbReference>
<organism evidence="1 2">
    <name type="scientific">Fontibacillus phaseoli</name>
    <dbReference type="NCBI Taxonomy" id="1416533"/>
    <lineage>
        <taxon>Bacteria</taxon>
        <taxon>Bacillati</taxon>
        <taxon>Bacillota</taxon>
        <taxon>Bacilli</taxon>
        <taxon>Bacillales</taxon>
        <taxon>Paenibacillaceae</taxon>
        <taxon>Fontibacillus</taxon>
    </lineage>
</organism>
<evidence type="ECO:0000313" key="2">
    <source>
        <dbReference type="Proteomes" id="UP000253090"/>
    </source>
</evidence>